<evidence type="ECO:0000313" key="3">
    <source>
        <dbReference type="Proteomes" id="UP001346869"/>
    </source>
</evidence>
<sequence>MSQAFAAFVTHTLDFISILLLFFNPSPLPSTEERTHATNYCAVVQPSESMREYEGAKGSRPVRPSVWGYAKGGFLQ</sequence>
<organism evidence="2 3">
    <name type="scientific">Eleginops maclovinus</name>
    <name type="common">Patagonian blennie</name>
    <name type="synonym">Eleginus maclovinus</name>
    <dbReference type="NCBI Taxonomy" id="56733"/>
    <lineage>
        <taxon>Eukaryota</taxon>
        <taxon>Metazoa</taxon>
        <taxon>Chordata</taxon>
        <taxon>Craniata</taxon>
        <taxon>Vertebrata</taxon>
        <taxon>Euteleostomi</taxon>
        <taxon>Actinopterygii</taxon>
        <taxon>Neopterygii</taxon>
        <taxon>Teleostei</taxon>
        <taxon>Neoteleostei</taxon>
        <taxon>Acanthomorphata</taxon>
        <taxon>Eupercaria</taxon>
        <taxon>Perciformes</taxon>
        <taxon>Notothenioidei</taxon>
        <taxon>Eleginopidae</taxon>
        <taxon>Eleginops</taxon>
    </lineage>
</organism>
<dbReference type="AlphaFoldDB" id="A0AAN7XLT6"/>
<evidence type="ECO:0000256" key="1">
    <source>
        <dbReference type="SAM" id="SignalP"/>
    </source>
</evidence>
<comment type="caution">
    <text evidence="2">The sequence shown here is derived from an EMBL/GenBank/DDBJ whole genome shotgun (WGS) entry which is preliminary data.</text>
</comment>
<protein>
    <recommendedName>
        <fullName evidence="4">Secreted protein</fullName>
    </recommendedName>
</protein>
<keyword evidence="3" id="KW-1185">Reference proteome</keyword>
<reference evidence="2 3" key="2">
    <citation type="journal article" date="2023" name="Mol. Biol. Evol.">
        <title>Genomics of Secondarily Temperate Adaptation in the Only Non-Antarctic Icefish.</title>
        <authorList>
            <person name="Rivera-Colon A.G."/>
            <person name="Rayamajhi N."/>
            <person name="Minhas B.F."/>
            <person name="Madrigal G."/>
            <person name="Bilyk K.T."/>
            <person name="Yoon V."/>
            <person name="Hune M."/>
            <person name="Gregory S."/>
            <person name="Cheng C.H.C."/>
            <person name="Catchen J.M."/>
        </authorList>
    </citation>
    <scope>NUCLEOTIDE SEQUENCE [LARGE SCALE GENOMIC DNA]</scope>
    <source>
        <strain evidence="2">JMC-PN-2008</strain>
    </source>
</reference>
<feature type="chain" id="PRO_5042881412" description="Secreted protein" evidence="1">
    <location>
        <begin position="31"/>
        <end position="76"/>
    </location>
</feature>
<evidence type="ECO:0000313" key="2">
    <source>
        <dbReference type="EMBL" id="KAK5866221.1"/>
    </source>
</evidence>
<accession>A0AAN7XLT6</accession>
<dbReference type="EMBL" id="JAUZQC010000009">
    <property type="protein sequence ID" value="KAK5866221.1"/>
    <property type="molecule type" value="Genomic_DNA"/>
</dbReference>
<keyword evidence="1" id="KW-0732">Signal</keyword>
<feature type="signal peptide" evidence="1">
    <location>
        <begin position="1"/>
        <end position="30"/>
    </location>
</feature>
<gene>
    <name evidence="2" type="ORF">PBY51_020428</name>
</gene>
<proteinExistence type="predicted"/>
<reference evidence="2 3" key="1">
    <citation type="journal article" date="2023" name="Genes (Basel)">
        <title>Chromosome-Level Genome Assembly and Circadian Gene Repertoire of the Patagonia Blennie Eleginops maclovinus-The Closest Ancestral Proxy of Antarctic Cryonotothenioids.</title>
        <authorList>
            <person name="Cheng C.C."/>
            <person name="Rivera-Colon A.G."/>
            <person name="Minhas B.F."/>
            <person name="Wilson L."/>
            <person name="Rayamajhi N."/>
            <person name="Vargas-Chacoff L."/>
            <person name="Catchen J.M."/>
        </authorList>
    </citation>
    <scope>NUCLEOTIDE SEQUENCE [LARGE SCALE GENOMIC DNA]</scope>
    <source>
        <strain evidence="2">JMC-PN-2008</strain>
    </source>
</reference>
<dbReference type="Proteomes" id="UP001346869">
    <property type="component" value="Unassembled WGS sequence"/>
</dbReference>
<name>A0AAN7XLT6_ELEMC</name>
<evidence type="ECO:0008006" key="4">
    <source>
        <dbReference type="Google" id="ProtNLM"/>
    </source>
</evidence>